<evidence type="ECO:0000256" key="1">
    <source>
        <dbReference type="SAM" id="Phobius"/>
    </source>
</evidence>
<keyword evidence="2" id="KW-0808">Transferase</keyword>
<proteinExistence type="predicted"/>
<reference evidence="2" key="1">
    <citation type="submission" date="2020-10" db="EMBL/GenBank/DDBJ databases">
        <authorList>
            <person name="Gilroy R."/>
        </authorList>
    </citation>
    <scope>NUCLEOTIDE SEQUENCE</scope>
    <source>
        <strain evidence="2">ChiSxjej1B13-7041</strain>
    </source>
</reference>
<dbReference type="Pfam" id="PF03692">
    <property type="entry name" value="CxxCxxCC"/>
    <property type="match status" value="1"/>
</dbReference>
<name>A0A9D1EHE7_9FIRM</name>
<keyword evidence="1" id="KW-1133">Transmembrane helix</keyword>
<keyword evidence="1" id="KW-0812">Transmembrane</keyword>
<reference evidence="2" key="2">
    <citation type="journal article" date="2021" name="PeerJ">
        <title>Extensive microbial diversity within the chicken gut microbiome revealed by metagenomics and culture.</title>
        <authorList>
            <person name="Gilroy R."/>
            <person name="Ravi A."/>
            <person name="Getino M."/>
            <person name="Pursley I."/>
            <person name="Horton D.L."/>
            <person name="Alikhan N.F."/>
            <person name="Baker D."/>
            <person name="Gharbi K."/>
            <person name="Hall N."/>
            <person name="Watson M."/>
            <person name="Adriaenssens E.M."/>
            <person name="Foster-Nyarko E."/>
            <person name="Jarju S."/>
            <person name="Secka A."/>
            <person name="Antonio M."/>
            <person name="Oren A."/>
            <person name="Chaudhuri R.R."/>
            <person name="La Ragione R."/>
            <person name="Hildebrand F."/>
            <person name="Pallen M.J."/>
        </authorList>
    </citation>
    <scope>NUCLEOTIDE SEQUENCE</scope>
    <source>
        <strain evidence="2">ChiSxjej1B13-7041</strain>
    </source>
</reference>
<keyword evidence="2" id="KW-0282">Flagellum</keyword>
<keyword evidence="2" id="KW-0489">Methyltransferase</keyword>
<protein>
    <submittedName>
        <fullName evidence="2">Flagellin lysine-N-methylase</fullName>
        <ecNumber evidence="2">2.1.1.-</ecNumber>
    </submittedName>
</protein>
<keyword evidence="1" id="KW-0472">Membrane</keyword>
<keyword evidence="2" id="KW-0969">Cilium</keyword>
<sequence>MNYRKPKYYDSFVCVGGSCEATCCAGWQIMIDERKMEEYLQVPGSFGARLFRSIDWGEGAFLQSRQGRCSFLNEKNLCDIYRELGPDMLCDTCREYPRHTEEFEELRELSLSLSCPVAARIMLEQREPLELVEFSDDREECWEDYEDFDELLFSQLLEAREKLFGLVQQENRSLEGRMALCLRLGRRLQSCLDEERLFHMERCAEEWEKECASADGEVILEGYRLGCRMAAALERLEVLGQDWPRELKRTERLLFQKGEESYRKIWERFSGSWGAASPQAERWNRYGRQLLVFFLYTYFCGAVYDGWIYSKVMLAVASTLWICQMACALWQEQGESLTQEDFLRLAYRYAREIEHSDENLNTLEELFMQWE</sequence>
<dbReference type="InterPro" id="IPR005358">
    <property type="entry name" value="Puta_zinc/iron-chelating_dom"/>
</dbReference>
<dbReference type="Proteomes" id="UP000886841">
    <property type="component" value="Unassembled WGS sequence"/>
</dbReference>
<accession>A0A9D1EHE7</accession>
<keyword evidence="2" id="KW-0966">Cell projection</keyword>
<evidence type="ECO:0000313" key="3">
    <source>
        <dbReference type="Proteomes" id="UP000886841"/>
    </source>
</evidence>
<dbReference type="EC" id="2.1.1.-" evidence="2"/>
<dbReference type="GO" id="GO:0032259">
    <property type="term" value="P:methylation"/>
    <property type="evidence" value="ECO:0007669"/>
    <property type="project" value="UniProtKB-KW"/>
</dbReference>
<dbReference type="NCBIfam" id="NF038110">
    <property type="entry name" value="Lys_methyl_FliB"/>
    <property type="match status" value="1"/>
</dbReference>
<feature type="transmembrane region" description="Helical" evidence="1">
    <location>
        <begin position="290"/>
        <end position="307"/>
    </location>
</feature>
<dbReference type="EMBL" id="DVHU01000013">
    <property type="protein sequence ID" value="HIR92072.1"/>
    <property type="molecule type" value="Genomic_DNA"/>
</dbReference>
<dbReference type="AlphaFoldDB" id="A0A9D1EHE7"/>
<organism evidence="2 3">
    <name type="scientific">Candidatus Egerieimonas intestinavium</name>
    <dbReference type="NCBI Taxonomy" id="2840777"/>
    <lineage>
        <taxon>Bacteria</taxon>
        <taxon>Bacillati</taxon>
        <taxon>Bacillota</taxon>
        <taxon>Clostridia</taxon>
        <taxon>Lachnospirales</taxon>
        <taxon>Lachnospiraceae</taxon>
        <taxon>Lachnospiraceae incertae sedis</taxon>
        <taxon>Candidatus Egerieimonas</taxon>
    </lineage>
</organism>
<dbReference type="GO" id="GO:0008168">
    <property type="term" value="F:methyltransferase activity"/>
    <property type="evidence" value="ECO:0007669"/>
    <property type="project" value="UniProtKB-KW"/>
</dbReference>
<gene>
    <name evidence="2" type="primary">fliB</name>
    <name evidence="2" type="ORF">IAB98_01450</name>
</gene>
<comment type="caution">
    <text evidence="2">The sequence shown here is derived from an EMBL/GenBank/DDBJ whole genome shotgun (WGS) entry which is preliminary data.</text>
</comment>
<evidence type="ECO:0000313" key="2">
    <source>
        <dbReference type="EMBL" id="HIR92072.1"/>
    </source>
</evidence>